<proteinExistence type="predicted"/>
<protein>
    <submittedName>
        <fullName evidence="1">Uncharacterized protein</fullName>
    </submittedName>
</protein>
<dbReference type="EMBL" id="SKFG01000001">
    <property type="protein sequence ID" value="TCZ80898.1"/>
    <property type="molecule type" value="Genomic_DNA"/>
</dbReference>
<dbReference type="AlphaFoldDB" id="A0A4R4ER56"/>
<evidence type="ECO:0000313" key="1">
    <source>
        <dbReference type="EMBL" id="TCZ80898.1"/>
    </source>
</evidence>
<reference evidence="1 2" key="1">
    <citation type="submission" date="2019-03" db="EMBL/GenBank/DDBJ databases">
        <authorList>
            <person name="Kim M.K.M."/>
        </authorList>
    </citation>
    <scope>NUCLEOTIDE SEQUENCE [LARGE SCALE GENOMIC DNA]</scope>
    <source>
        <strain evidence="1 2">18JY21-1</strain>
    </source>
</reference>
<accession>A0A4R4ER56</accession>
<organism evidence="1 2">
    <name type="scientific">Paenibacillus albiflavus</name>
    <dbReference type="NCBI Taxonomy" id="2545760"/>
    <lineage>
        <taxon>Bacteria</taxon>
        <taxon>Bacillati</taxon>
        <taxon>Bacillota</taxon>
        <taxon>Bacilli</taxon>
        <taxon>Bacillales</taxon>
        <taxon>Paenibacillaceae</taxon>
        <taxon>Paenibacillus</taxon>
    </lineage>
</organism>
<name>A0A4R4ER56_9BACL</name>
<gene>
    <name evidence="1" type="ORF">E0485_01000</name>
</gene>
<keyword evidence="2" id="KW-1185">Reference proteome</keyword>
<evidence type="ECO:0000313" key="2">
    <source>
        <dbReference type="Proteomes" id="UP000295418"/>
    </source>
</evidence>
<dbReference type="Proteomes" id="UP000295418">
    <property type="component" value="Unassembled WGS sequence"/>
</dbReference>
<sequence>MMMMAIQNTDDERKWIRIMMPNTKSQIVSLCVQGDVTEVLQYIHDHKPNLPELRLLERRYTRRFYSENARLHIPTQDRWIQDVLSAYYDYFIEVLTKRVSAEQGEHLLHTRLNSCIPTPTTDLDETERKLELLFKDKGYNFLGGYTRPYRGPYIWQKNSAEEFQVSLPYGEQTVIVNFMHHFLMLSWLHFASFGWGSTGGWATSHGLYCVYNRYKHILHKDAFLVSYLKHEGQHLMDMRMYPNMAQVDLEYRAKLVELIYYQDAECLIKFAQEAKEDECFPHSHASYQIITALDKQFWGDGQIKALDRYYGIPYKEIAAYSRTLLDEHTASLIVTS</sequence>
<comment type="caution">
    <text evidence="1">The sequence shown here is derived from an EMBL/GenBank/DDBJ whole genome shotgun (WGS) entry which is preliminary data.</text>
</comment>